<dbReference type="EMBL" id="LCMI01000007">
    <property type="protein sequence ID" value="KKU32762.1"/>
    <property type="molecule type" value="Genomic_DNA"/>
</dbReference>
<organism evidence="1 2">
    <name type="scientific">Candidatus Collierbacteria bacterium GW2011_GWA2_46_26</name>
    <dbReference type="NCBI Taxonomy" id="1618381"/>
    <lineage>
        <taxon>Bacteria</taxon>
        <taxon>Candidatus Collieribacteriota</taxon>
    </lineage>
</organism>
<dbReference type="Proteomes" id="UP000034794">
    <property type="component" value="Unassembled WGS sequence"/>
</dbReference>
<comment type="caution">
    <text evidence="1">The sequence shown here is derived from an EMBL/GenBank/DDBJ whole genome shotgun (WGS) entry which is preliminary data.</text>
</comment>
<reference evidence="1 2" key="1">
    <citation type="journal article" date="2015" name="Nature">
        <title>rRNA introns, odd ribosomes, and small enigmatic genomes across a large radiation of phyla.</title>
        <authorList>
            <person name="Brown C.T."/>
            <person name="Hug L.A."/>
            <person name="Thomas B.C."/>
            <person name="Sharon I."/>
            <person name="Castelle C.J."/>
            <person name="Singh A."/>
            <person name="Wilkins M.J."/>
            <person name="Williams K.H."/>
            <person name="Banfield J.F."/>
        </authorList>
    </citation>
    <scope>NUCLEOTIDE SEQUENCE [LARGE SCALE GENOMIC DNA]</scope>
</reference>
<protein>
    <submittedName>
        <fullName evidence="1">Uncharacterized protein</fullName>
    </submittedName>
</protein>
<dbReference type="AlphaFoldDB" id="A0A0G1PJA0"/>
<name>A0A0G1PJA0_9BACT</name>
<evidence type="ECO:0000313" key="2">
    <source>
        <dbReference type="Proteomes" id="UP000034794"/>
    </source>
</evidence>
<proteinExistence type="predicted"/>
<gene>
    <name evidence="1" type="ORF">UX47_C0007G0006</name>
</gene>
<evidence type="ECO:0000313" key="1">
    <source>
        <dbReference type="EMBL" id="KKU32762.1"/>
    </source>
</evidence>
<sequence>MKTLLTGVALILFGALLGVLASRFLPMSPSVTPSQDIEPTTDTNPTEAEIETSPTVEITLPLTPTATPSSLLNLKWNMMTVKSPLAAFTSYRIYYPTTWSIKEYRNFSTSKDGGNSTLTLEKGTAILSIRQAPGEVQDCSPALYSDFHILIKRDIVAWKWAKKATDEAASTYDVCESLSGSKYISPTSIGYIIANSPTVVDAETLDEINYILEKIVILK</sequence>
<accession>A0A0G1PJA0</accession>